<dbReference type="Pfam" id="PF22586">
    <property type="entry name" value="ANCHR-like_BBOX"/>
    <property type="match status" value="1"/>
</dbReference>
<evidence type="ECO:0000256" key="1">
    <source>
        <dbReference type="ARBA" id="ARBA00022771"/>
    </source>
</evidence>
<feature type="compositionally biased region" description="Basic and acidic residues" evidence="4">
    <location>
        <begin position="144"/>
        <end position="162"/>
    </location>
</feature>
<name>A0A444UD91_ACIRT</name>
<gene>
    <name evidence="6" type="ORF">EOD39_5673</name>
</gene>
<dbReference type="AlphaFoldDB" id="A0A444UD91"/>
<dbReference type="PANTHER" id="PTHR28634:SF1">
    <property type="entry name" value="ZINC FINGER B-BOX DOMAIN-CONTAINING PROTEIN 1"/>
    <property type="match status" value="1"/>
</dbReference>
<proteinExistence type="predicted"/>
<keyword evidence="1 3" id="KW-0479">Metal-binding</keyword>
<dbReference type="Proteomes" id="UP000289886">
    <property type="component" value="Unassembled WGS sequence"/>
</dbReference>
<dbReference type="Gene3D" id="4.10.640.40">
    <property type="entry name" value="Cytoplasmic polyadenylation element-binding protein, ZZ domain"/>
    <property type="match status" value="1"/>
</dbReference>
<evidence type="ECO:0000256" key="3">
    <source>
        <dbReference type="PROSITE-ProRule" id="PRU00024"/>
    </source>
</evidence>
<keyword evidence="7" id="KW-1185">Reference proteome</keyword>
<evidence type="ECO:0000256" key="4">
    <source>
        <dbReference type="SAM" id="MobiDB-lite"/>
    </source>
</evidence>
<keyword evidence="2" id="KW-0862">Zinc</keyword>
<dbReference type="InterPro" id="IPR037688">
    <property type="entry name" value="ZBBX"/>
</dbReference>
<dbReference type="PROSITE" id="PS50119">
    <property type="entry name" value="ZF_BBOX"/>
    <property type="match status" value="1"/>
</dbReference>
<comment type="caution">
    <text evidence="6">The sequence shown here is derived from an EMBL/GenBank/DDBJ whole genome shotgun (WGS) entry which is preliminary data.</text>
</comment>
<dbReference type="PANTHER" id="PTHR28634">
    <property type="entry name" value="ZINC FINGER B-BOX DOMAIN-CONTAINING PROTEIN 1"/>
    <property type="match status" value="1"/>
</dbReference>
<dbReference type="EMBL" id="SCEB01214795">
    <property type="protein sequence ID" value="RXM33153.1"/>
    <property type="molecule type" value="Genomic_DNA"/>
</dbReference>
<organism evidence="6 7">
    <name type="scientific">Acipenser ruthenus</name>
    <name type="common">Sterlet sturgeon</name>
    <dbReference type="NCBI Taxonomy" id="7906"/>
    <lineage>
        <taxon>Eukaryota</taxon>
        <taxon>Metazoa</taxon>
        <taxon>Chordata</taxon>
        <taxon>Craniata</taxon>
        <taxon>Vertebrata</taxon>
        <taxon>Euteleostomi</taxon>
        <taxon>Actinopterygii</taxon>
        <taxon>Chondrostei</taxon>
        <taxon>Acipenseriformes</taxon>
        <taxon>Acipenseridae</taxon>
        <taxon>Acipenser</taxon>
    </lineage>
</organism>
<evidence type="ECO:0000313" key="6">
    <source>
        <dbReference type="EMBL" id="RXM33153.1"/>
    </source>
</evidence>
<dbReference type="InterPro" id="IPR000315">
    <property type="entry name" value="Znf_B-box"/>
</dbReference>
<reference evidence="6 7" key="1">
    <citation type="submission" date="2019-01" db="EMBL/GenBank/DDBJ databases">
        <title>Draft Genome and Complete Hox-Cluster Characterization of the Sterlet Sturgeon (Acipenser ruthenus).</title>
        <authorList>
            <person name="Wei Q."/>
        </authorList>
    </citation>
    <scope>NUCLEOTIDE SEQUENCE [LARGE SCALE GENOMIC DNA]</scope>
    <source>
        <strain evidence="6">WHYD16114868_AA</strain>
        <tissue evidence="6">Blood</tissue>
    </source>
</reference>
<protein>
    <submittedName>
        <fullName evidence="6">Zinc finger B-box domain-containing protein 1</fullName>
    </submittedName>
</protein>
<keyword evidence="1 3" id="KW-0863">Zinc-finger</keyword>
<dbReference type="GO" id="GO:0008270">
    <property type="term" value="F:zinc ion binding"/>
    <property type="evidence" value="ECO:0007669"/>
    <property type="project" value="UniProtKB-KW"/>
</dbReference>
<feature type="region of interest" description="Disordered" evidence="4">
    <location>
        <begin position="138"/>
        <end position="162"/>
    </location>
</feature>
<evidence type="ECO:0000259" key="5">
    <source>
        <dbReference type="PROSITE" id="PS50119"/>
    </source>
</evidence>
<dbReference type="InterPro" id="IPR038446">
    <property type="entry name" value="CEBP_ZZ_sf"/>
</dbReference>
<accession>A0A444UD91</accession>
<sequence length="162" mass="18318">MVGLGAKETTLQQIRKAIKNDENQEGMQAAPIMSLQHHKFVTDHQFLFIIKHNTTELRKPPESYRSPVGMVRSGKPKLQGKICGQCESKKAGLVCMECGKDYCFSCFAKFHQKGALKLHRMIPLQALKEHLEETNSYVVEEAEEKNGPKQSTETKTKTKAKE</sequence>
<evidence type="ECO:0000256" key="2">
    <source>
        <dbReference type="ARBA" id="ARBA00022833"/>
    </source>
</evidence>
<evidence type="ECO:0000313" key="7">
    <source>
        <dbReference type="Proteomes" id="UP000289886"/>
    </source>
</evidence>
<feature type="domain" description="B box-type" evidence="5">
    <location>
        <begin position="78"/>
        <end position="124"/>
    </location>
</feature>